<dbReference type="Gene3D" id="1.10.472.80">
    <property type="entry name" value="Ypt/Rab-GAP domain of gyp1p, domain 3"/>
    <property type="match status" value="1"/>
</dbReference>
<dbReference type="Pfam" id="PF00566">
    <property type="entry name" value="RabGAP-TBC"/>
    <property type="match status" value="1"/>
</dbReference>
<feature type="domain" description="Rab-GAP TBC" evidence="5">
    <location>
        <begin position="523"/>
        <end position="709"/>
    </location>
</feature>
<dbReference type="FunFam" id="1.10.472.80:FF:000007">
    <property type="entry name" value="Rab GTPase-activating protein 1 isoform X1"/>
    <property type="match status" value="1"/>
</dbReference>
<reference evidence="6" key="3">
    <citation type="submission" date="2023-05" db="EMBL/GenBank/DDBJ databases">
        <authorList>
            <person name="Smith C.H."/>
        </authorList>
    </citation>
    <scope>NUCLEOTIDE SEQUENCE</scope>
    <source>
        <strain evidence="6">CHS0354</strain>
        <tissue evidence="6">Mantle</tissue>
    </source>
</reference>
<reference evidence="6" key="1">
    <citation type="journal article" date="2021" name="Genome Biol. Evol.">
        <title>A High-Quality Reference Genome for a Parasitic Bivalve with Doubly Uniparental Inheritance (Bivalvia: Unionida).</title>
        <authorList>
            <person name="Smith C.H."/>
        </authorList>
    </citation>
    <scope>NUCLEOTIDE SEQUENCE</scope>
    <source>
        <strain evidence="6">CHS0354</strain>
    </source>
</reference>
<dbReference type="PANTHER" id="PTHR47219:SF9">
    <property type="entry name" value="GTPASE ACTIVATING PROTEIN AND CENTROSOME-ASSOCIATED, ISOFORM B"/>
    <property type="match status" value="1"/>
</dbReference>
<keyword evidence="7" id="KW-1185">Reference proteome</keyword>
<dbReference type="SUPFAM" id="SSF50729">
    <property type="entry name" value="PH domain-like"/>
    <property type="match status" value="1"/>
</dbReference>
<dbReference type="SUPFAM" id="SSF47923">
    <property type="entry name" value="Ypt/Rab-GAP domain of gyp1p"/>
    <property type="match status" value="2"/>
</dbReference>
<dbReference type="InterPro" id="IPR035969">
    <property type="entry name" value="Rab-GAP_TBC_sf"/>
</dbReference>
<feature type="coiled-coil region" evidence="2">
    <location>
        <begin position="955"/>
        <end position="982"/>
    </location>
</feature>
<evidence type="ECO:0000313" key="6">
    <source>
        <dbReference type="EMBL" id="KAK3590601.1"/>
    </source>
</evidence>
<protein>
    <recommendedName>
        <fullName evidence="8">Rab GTPase-activating protein 1</fullName>
    </recommendedName>
</protein>
<accession>A0AAE0SER9</accession>
<dbReference type="InterPro" id="IPR006020">
    <property type="entry name" value="PTB/PI_dom"/>
</dbReference>
<evidence type="ECO:0000313" key="7">
    <source>
        <dbReference type="Proteomes" id="UP001195483"/>
    </source>
</evidence>
<name>A0AAE0SER9_9BIVA</name>
<dbReference type="InterPro" id="IPR050302">
    <property type="entry name" value="Rab_GAP_TBC_domain"/>
</dbReference>
<feature type="region of interest" description="Disordered" evidence="3">
    <location>
        <begin position="456"/>
        <end position="483"/>
    </location>
</feature>
<feature type="compositionally biased region" description="Acidic residues" evidence="3">
    <location>
        <begin position="467"/>
        <end position="476"/>
    </location>
</feature>
<dbReference type="InterPro" id="IPR011993">
    <property type="entry name" value="PH-like_dom_sf"/>
</dbReference>
<evidence type="ECO:0000259" key="5">
    <source>
        <dbReference type="PROSITE" id="PS50086"/>
    </source>
</evidence>
<dbReference type="PROSITE" id="PS50086">
    <property type="entry name" value="TBC_RABGAP"/>
    <property type="match status" value="1"/>
</dbReference>
<dbReference type="SMART" id="SM00164">
    <property type="entry name" value="TBC"/>
    <property type="match status" value="1"/>
</dbReference>
<dbReference type="Proteomes" id="UP001195483">
    <property type="component" value="Unassembled WGS sequence"/>
</dbReference>
<evidence type="ECO:0000256" key="1">
    <source>
        <dbReference type="ARBA" id="ARBA00022468"/>
    </source>
</evidence>
<sequence>MEDAISNSSLDSSSTGDEFVIVHAEPKLKITGDMDDIKREILKDSQSESILQLIENDDKMAENGSSPTHVIQSSQSDNILNVNNSGDSDQAIGSMSLPATPGGDYVVFNGVTYLGCATVNAPRSEVEIYRNMAILNEQSKMAIPIVLSVPSTADGIVRLLDPENDTEIAEYKVHRILFCARGPSDSSERRCFAFTCSHGDSADSTLFQCHVFRCDLPEAVPKILYCFANTFRRVPRSMTSSTISTTEAEDGFVFTVNLDFKEEDGKGGFTSCPCDKNVFKFRCDNERRIVISVQQNGPKELRIERCFGLLIAPGRNVKHGDMHLIEMTAMGYTDGKNYTVSGHWDPTEECFAVLNKETPKEMRVFLTVAIDLVIYGIQEPVRFAVETKAKIFPQNEKFWYLTRKPHVEQFHVKLQQVEDPVSDNGGIKYEVASIESQTEIDRKKAGMSLGLLHNRHVPPEEIQTPQDPEEESDGDEPLLSGSGVVSKEITDENLLDAWKDVLKKWHQNLAQRPKQVHHLARKGIPEALRGEVWQLLAGVQDNLELLEAYRVLITKDSPCEAVIMRDINRTFPAHNFFKDTGGLGQDSLYKISKAYAVYDEEVGYCQGLSFLAAALLLHMPEEQAFSVLVKIMFEYELRNLFRNDFEELHLKFYQLERLLQDQLSDVYGHFMDMNLETHMYASQWFLTLFTAKFPLHLVFHILDIFLSEGKDIIFSVALSLLKLSRKDILALDFEGVLKYFRVQLPKRFRSEEAARELLQTVISTKVTLKKLKKYQKEYDTMKEQEMQQEDPVERLQRENKRLMEVNLRLEAENDDLAHEMVESKLMLRNELDKAQETSEALTGELIFTKKIHIETEEEKKRLETEAQQLKEMCRRELDRVETENERNKIIIADYKQICSQLSERLEKQQTLSREELQSIRNKVKSCDNCSKMFDVDGKVNLPELKLNPESLNPRIADLERHVREVELELAQTKLALVESECKTQDLTHQLNAALTEIQASKHTWFTKTINSLREVANNPRKESKENKE</sequence>
<dbReference type="Gene3D" id="2.30.29.30">
    <property type="entry name" value="Pleckstrin-homology domain (PH domain)/Phosphotyrosine-binding domain (PTB)"/>
    <property type="match status" value="1"/>
</dbReference>
<dbReference type="FunFam" id="1.10.8.270:FF:000001">
    <property type="entry name" value="TBC1 domain family member 1"/>
    <property type="match status" value="1"/>
</dbReference>
<dbReference type="GO" id="GO:0031267">
    <property type="term" value="F:small GTPase binding"/>
    <property type="evidence" value="ECO:0007669"/>
    <property type="project" value="UniProtKB-ARBA"/>
</dbReference>
<keyword evidence="1" id="KW-0343">GTPase activation</keyword>
<dbReference type="EMBL" id="JAEAOA010000152">
    <property type="protein sequence ID" value="KAK3590601.1"/>
    <property type="molecule type" value="Genomic_DNA"/>
</dbReference>
<dbReference type="Pfam" id="PF00640">
    <property type="entry name" value="PID"/>
    <property type="match status" value="1"/>
</dbReference>
<dbReference type="CDD" id="cd01211">
    <property type="entry name" value="PTB_Rab6GAP"/>
    <property type="match status" value="1"/>
</dbReference>
<dbReference type="InterPro" id="IPR000195">
    <property type="entry name" value="Rab-GAP-TBC_dom"/>
</dbReference>
<feature type="coiled-coil region" evidence="2">
    <location>
        <begin position="792"/>
        <end position="922"/>
    </location>
</feature>
<evidence type="ECO:0008006" key="8">
    <source>
        <dbReference type="Google" id="ProtNLM"/>
    </source>
</evidence>
<evidence type="ECO:0000256" key="3">
    <source>
        <dbReference type="SAM" id="MobiDB-lite"/>
    </source>
</evidence>
<organism evidence="6 7">
    <name type="scientific">Potamilus streckersoni</name>
    <dbReference type="NCBI Taxonomy" id="2493646"/>
    <lineage>
        <taxon>Eukaryota</taxon>
        <taxon>Metazoa</taxon>
        <taxon>Spiralia</taxon>
        <taxon>Lophotrochozoa</taxon>
        <taxon>Mollusca</taxon>
        <taxon>Bivalvia</taxon>
        <taxon>Autobranchia</taxon>
        <taxon>Heteroconchia</taxon>
        <taxon>Palaeoheterodonta</taxon>
        <taxon>Unionida</taxon>
        <taxon>Unionoidea</taxon>
        <taxon>Unionidae</taxon>
        <taxon>Ambleminae</taxon>
        <taxon>Lampsilini</taxon>
        <taxon>Potamilus</taxon>
    </lineage>
</organism>
<evidence type="ECO:0000259" key="4">
    <source>
        <dbReference type="PROSITE" id="PS01179"/>
    </source>
</evidence>
<dbReference type="PROSITE" id="PS01179">
    <property type="entry name" value="PID"/>
    <property type="match status" value="1"/>
</dbReference>
<gene>
    <name evidence="6" type="ORF">CHS0354_001625</name>
</gene>
<dbReference type="Pfam" id="PF12473">
    <property type="entry name" value="DUF3694"/>
    <property type="match status" value="1"/>
</dbReference>
<dbReference type="FunFam" id="1.10.10.750:FF:000004">
    <property type="entry name" value="Putative rab gtpase-activating protein 1"/>
    <property type="match status" value="1"/>
</dbReference>
<proteinExistence type="predicted"/>
<dbReference type="AlphaFoldDB" id="A0AAE0SER9"/>
<dbReference type="InterPro" id="IPR022164">
    <property type="entry name" value="Kinesin-like"/>
</dbReference>
<dbReference type="PANTHER" id="PTHR47219">
    <property type="entry name" value="RAB GTPASE-ACTIVATING PROTEIN 1-LIKE"/>
    <property type="match status" value="1"/>
</dbReference>
<reference evidence="6" key="2">
    <citation type="journal article" date="2021" name="Genome Biol. Evol.">
        <title>Developing a high-quality reference genome for a parasitic bivalve with doubly uniparental inheritance (Bivalvia: Unionida).</title>
        <authorList>
            <person name="Smith C.H."/>
        </authorList>
    </citation>
    <scope>NUCLEOTIDE SEQUENCE</scope>
    <source>
        <strain evidence="6">CHS0354</strain>
        <tissue evidence="6">Mantle</tissue>
    </source>
</reference>
<evidence type="ECO:0000256" key="2">
    <source>
        <dbReference type="SAM" id="Coils"/>
    </source>
</evidence>
<keyword evidence="2" id="KW-0175">Coiled coil</keyword>
<feature type="domain" description="PID" evidence="4">
    <location>
        <begin position="111"/>
        <end position="214"/>
    </location>
</feature>
<dbReference type="GO" id="GO:0005096">
    <property type="term" value="F:GTPase activator activity"/>
    <property type="evidence" value="ECO:0007669"/>
    <property type="project" value="UniProtKB-KW"/>
</dbReference>
<comment type="caution">
    <text evidence="6">The sequence shown here is derived from an EMBL/GenBank/DDBJ whole genome shotgun (WGS) entry which is preliminary data.</text>
</comment>
<dbReference type="Gene3D" id="1.10.8.270">
    <property type="entry name" value="putative rabgap domain of human tbc1 domain family member 14 like domains"/>
    <property type="match status" value="1"/>
</dbReference>
<dbReference type="SMART" id="SM00462">
    <property type="entry name" value="PTB"/>
    <property type="match status" value="1"/>
</dbReference>
<dbReference type="GO" id="GO:0005737">
    <property type="term" value="C:cytoplasm"/>
    <property type="evidence" value="ECO:0007669"/>
    <property type="project" value="UniProtKB-ARBA"/>
</dbReference>
<dbReference type="Gene3D" id="1.10.10.750">
    <property type="entry name" value="Ypt/Rab-GAP domain of gyp1p, domain 1"/>
    <property type="match status" value="1"/>
</dbReference>